<dbReference type="Proteomes" id="UP000694390">
    <property type="component" value="Chromosome 2"/>
</dbReference>
<sequence length="150" mass="16507">GRKRMLLGTPFWICVSLSRQPREGRVWGGKRGGWLISPCFKTQGVWVLASPGKVFGEQKVCQTLTSGWWHDHAGPHFLNSKVQSGEKTLTPPVTNLHAWWCGRNGRSSQTLDLRNGSVSSLSHFTTHAVWGAPVSNSPASGSELPKWCSI</sequence>
<name>A0A8C4YHH7_9SAUR</name>
<accession>A0A8C4YHH7</accession>
<dbReference type="Ensembl" id="ENSGEVT00005026567.1">
    <property type="protein sequence ID" value="ENSGEVP00005025275.1"/>
    <property type="gene ID" value="ENSGEVG00005017918.1"/>
</dbReference>
<reference evidence="1" key="1">
    <citation type="submission" date="2019-06" db="EMBL/GenBank/DDBJ databases">
        <title>G10K-VGP Goodes thornscrub tortoise genome, primary haplotype.</title>
        <authorList>
            <person name="Murphy B."/>
            <person name="Edwards T."/>
            <person name="Rhie A."/>
            <person name="Koren S."/>
            <person name="Phillippy A."/>
            <person name="Fedrigo O."/>
            <person name="Haase B."/>
            <person name="Mountcastle J."/>
            <person name="Lewin H."/>
            <person name="Damas J."/>
            <person name="Howe K."/>
            <person name="Formenti G."/>
            <person name="Myers G."/>
            <person name="Durbin R."/>
            <person name="Jarvis E.D."/>
        </authorList>
    </citation>
    <scope>NUCLEOTIDE SEQUENCE [LARGE SCALE GENOMIC DNA]</scope>
</reference>
<organism evidence="1 2">
    <name type="scientific">Gopherus evgoodei</name>
    <name type="common">Goodes thornscrub tortoise</name>
    <dbReference type="NCBI Taxonomy" id="1825980"/>
    <lineage>
        <taxon>Eukaryota</taxon>
        <taxon>Metazoa</taxon>
        <taxon>Chordata</taxon>
        <taxon>Craniata</taxon>
        <taxon>Vertebrata</taxon>
        <taxon>Euteleostomi</taxon>
        <taxon>Archelosauria</taxon>
        <taxon>Testudinata</taxon>
        <taxon>Testudines</taxon>
        <taxon>Cryptodira</taxon>
        <taxon>Durocryptodira</taxon>
        <taxon>Testudinoidea</taxon>
        <taxon>Testudinidae</taxon>
        <taxon>Gopherus</taxon>
    </lineage>
</organism>
<proteinExistence type="predicted"/>
<dbReference type="AlphaFoldDB" id="A0A8C4YHH7"/>
<keyword evidence="2" id="KW-1185">Reference proteome</keyword>
<reference evidence="1" key="2">
    <citation type="submission" date="2025-08" db="UniProtKB">
        <authorList>
            <consortium name="Ensembl"/>
        </authorList>
    </citation>
    <scope>IDENTIFICATION</scope>
</reference>
<evidence type="ECO:0000313" key="1">
    <source>
        <dbReference type="Ensembl" id="ENSGEVP00005025275.1"/>
    </source>
</evidence>
<reference evidence="1" key="3">
    <citation type="submission" date="2025-09" db="UniProtKB">
        <authorList>
            <consortium name="Ensembl"/>
        </authorList>
    </citation>
    <scope>IDENTIFICATION</scope>
</reference>
<protein>
    <submittedName>
        <fullName evidence="1">Uncharacterized protein</fullName>
    </submittedName>
</protein>
<evidence type="ECO:0000313" key="2">
    <source>
        <dbReference type="Proteomes" id="UP000694390"/>
    </source>
</evidence>